<dbReference type="AlphaFoldDB" id="A0AAE1PGX7"/>
<reference evidence="2" key="1">
    <citation type="submission" date="2023-11" db="EMBL/GenBank/DDBJ databases">
        <title>Genome assemblies of two species of porcelain crab, Petrolisthes cinctipes and Petrolisthes manimaculis (Anomura: Porcellanidae).</title>
        <authorList>
            <person name="Angst P."/>
        </authorList>
    </citation>
    <scope>NUCLEOTIDE SEQUENCE</scope>
    <source>
        <strain evidence="2">PB745_02</strain>
        <tissue evidence="2">Gill</tissue>
    </source>
</reference>
<gene>
    <name evidence="2" type="ORF">Pmani_020288</name>
</gene>
<name>A0AAE1PGX7_9EUCA</name>
<feature type="compositionally biased region" description="Basic and acidic residues" evidence="1">
    <location>
        <begin position="51"/>
        <end position="82"/>
    </location>
</feature>
<keyword evidence="3" id="KW-1185">Reference proteome</keyword>
<evidence type="ECO:0000256" key="1">
    <source>
        <dbReference type="SAM" id="MobiDB-lite"/>
    </source>
</evidence>
<evidence type="ECO:0000313" key="2">
    <source>
        <dbReference type="EMBL" id="KAK4307981.1"/>
    </source>
</evidence>
<organism evidence="2 3">
    <name type="scientific">Petrolisthes manimaculis</name>
    <dbReference type="NCBI Taxonomy" id="1843537"/>
    <lineage>
        <taxon>Eukaryota</taxon>
        <taxon>Metazoa</taxon>
        <taxon>Ecdysozoa</taxon>
        <taxon>Arthropoda</taxon>
        <taxon>Crustacea</taxon>
        <taxon>Multicrustacea</taxon>
        <taxon>Malacostraca</taxon>
        <taxon>Eumalacostraca</taxon>
        <taxon>Eucarida</taxon>
        <taxon>Decapoda</taxon>
        <taxon>Pleocyemata</taxon>
        <taxon>Anomura</taxon>
        <taxon>Galatheoidea</taxon>
        <taxon>Porcellanidae</taxon>
        <taxon>Petrolisthes</taxon>
    </lineage>
</organism>
<feature type="region of interest" description="Disordered" evidence="1">
    <location>
        <begin position="45"/>
        <end position="82"/>
    </location>
</feature>
<feature type="region of interest" description="Disordered" evidence="1">
    <location>
        <begin position="1"/>
        <end position="25"/>
    </location>
</feature>
<dbReference type="EMBL" id="JAWZYT010001943">
    <property type="protein sequence ID" value="KAK4307981.1"/>
    <property type="molecule type" value="Genomic_DNA"/>
</dbReference>
<comment type="caution">
    <text evidence="2">The sequence shown here is derived from an EMBL/GenBank/DDBJ whole genome shotgun (WGS) entry which is preliminary data.</text>
</comment>
<evidence type="ECO:0000313" key="3">
    <source>
        <dbReference type="Proteomes" id="UP001292094"/>
    </source>
</evidence>
<accession>A0AAE1PGX7</accession>
<sequence length="82" mass="9582">MTLASTTSTYAPDTTTNNTSHQHVSCPHFSSHRVIHRINKDESWIPGEMTEDSKEIRHYCRDGEQTRDPRRMEHEQVRQGCE</sequence>
<feature type="compositionally biased region" description="Low complexity" evidence="1">
    <location>
        <begin position="1"/>
        <end position="20"/>
    </location>
</feature>
<proteinExistence type="predicted"/>
<protein>
    <submittedName>
        <fullName evidence="2">Uncharacterized protein</fullName>
    </submittedName>
</protein>
<dbReference type="Proteomes" id="UP001292094">
    <property type="component" value="Unassembled WGS sequence"/>
</dbReference>